<dbReference type="Pfam" id="PF00440">
    <property type="entry name" value="TetR_N"/>
    <property type="match status" value="1"/>
</dbReference>
<keyword evidence="1" id="KW-0805">Transcription regulation</keyword>
<keyword evidence="3" id="KW-0804">Transcription</keyword>
<keyword evidence="8" id="KW-1185">Reference proteome</keyword>
<feature type="region of interest" description="Disordered" evidence="5">
    <location>
        <begin position="201"/>
        <end position="220"/>
    </location>
</feature>
<dbReference type="SUPFAM" id="SSF46689">
    <property type="entry name" value="Homeodomain-like"/>
    <property type="match status" value="1"/>
</dbReference>
<evidence type="ECO:0000256" key="3">
    <source>
        <dbReference type="ARBA" id="ARBA00023163"/>
    </source>
</evidence>
<evidence type="ECO:0000256" key="2">
    <source>
        <dbReference type="ARBA" id="ARBA00023125"/>
    </source>
</evidence>
<feature type="DNA-binding region" description="H-T-H motif" evidence="4">
    <location>
        <begin position="42"/>
        <end position="61"/>
    </location>
</feature>
<accession>A0ABU3PS00</accession>
<dbReference type="PANTHER" id="PTHR30055:SF234">
    <property type="entry name" value="HTH-TYPE TRANSCRIPTIONAL REGULATOR BETI"/>
    <property type="match status" value="1"/>
</dbReference>
<evidence type="ECO:0000256" key="4">
    <source>
        <dbReference type="PROSITE-ProRule" id="PRU00335"/>
    </source>
</evidence>
<dbReference type="RefSeq" id="WP_315731159.1">
    <property type="nucleotide sequence ID" value="NZ_JAVYII010000001.1"/>
</dbReference>
<name>A0ABU3PS00_9ACTN</name>
<dbReference type="Proteomes" id="UP001268542">
    <property type="component" value="Unassembled WGS sequence"/>
</dbReference>
<evidence type="ECO:0000313" key="8">
    <source>
        <dbReference type="Proteomes" id="UP001268542"/>
    </source>
</evidence>
<dbReference type="EMBL" id="JAVYII010000001">
    <property type="protein sequence ID" value="MDT9592007.1"/>
    <property type="molecule type" value="Genomic_DNA"/>
</dbReference>
<keyword evidence="2 4" id="KW-0238">DNA-binding</keyword>
<feature type="domain" description="HTH tetR-type" evidence="6">
    <location>
        <begin position="20"/>
        <end position="79"/>
    </location>
</feature>
<dbReference type="PRINTS" id="PR00455">
    <property type="entry name" value="HTHTETR"/>
</dbReference>
<evidence type="ECO:0000313" key="7">
    <source>
        <dbReference type="EMBL" id="MDT9592007.1"/>
    </source>
</evidence>
<evidence type="ECO:0000259" key="6">
    <source>
        <dbReference type="PROSITE" id="PS50977"/>
    </source>
</evidence>
<dbReference type="PROSITE" id="PS50977">
    <property type="entry name" value="HTH_TETR_2"/>
    <property type="match status" value="1"/>
</dbReference>
<dbReference type="InterPro" id="IPR009057">
    <property type="entry name" value="Homeodomain-like_sf"/>
</dbReference>
<dbReference type="PANTHER" id="PTHR30055">
    <property type="entry name" value="HTH-TYPE TRANSCRIPTIONAL REGULATOR RUTR"/>
    <property type="match status" value="1"/>
</dbReference>
<protein>
    <submittedName>
        <fullName evidence="7">Helix-turn-helix domain-containing protein</fullName>
    </submittedName>
</protein>
<dbReference type="Gene3D" id="1.10.357.10">
    <property type="entry name" value="Tetracycline Repressor, domain 2"/>
    <property type="match status" value="1"/>
</dbReference>
<evidence type="ECO:0000256" key="5">
    <source>
        <dbReference type="SAM" id="MobiDB-lite"/>
    </source>
</evidence>
<proteinExistence type="predicted"/>
<dbReference type="InterPro" id="IPR050109">
    <property type="entry name" value="HTH-type_TetR-like_transc_reg"/>
</dbReference>
<comment type="caution">
    <text evidence="7">The sequence shown here is derived from an EMBL/GenBank/DDBJ whole genome shotgun (WGS) entry which is preliminary data.</text>
</comment>
<organism evidence="7 8">
    <name type="scientific">Nocardioides imazamoxiresistens</name>
    <dbReference type="NCBI Taxonomy" id="3231893"/>
    <lineage>
        <taxon>Bacteria</taxon>
        <taxon>Bacillati</taxon>
        <taxon>Actinomycetota</taxon>
        <taxon>Actinomycetes</taxon>
        <taxon>Propionibacteriales</taxon>
        <taxon>Nocardioidaceae</taxon>
        <taxon>Nocardioides</taxon>
    </lineage>
</organism>
<evidence type="ECO:0000256" key="1">
    <source>
        <dbReference type="ARBA" id="ARBA00023015"/>
    </source>
</evidence>
<reference evidence="7 8" key="1">
    <citation type="submission" date="2023-08" db="EMBL/GenBank/DDBJ databases">
        <title>Nocardioides seae sp. nov., a bacterium isolated from a soil.</title>
        <authorList>
            <person name="Wang X."/>
        </authorList>
    </citation>
    <scope>NUCLEOTIDE SEQUENCE [LARGE SCALE GENOMIC DNA]</scope>
    <source>
        <strain evidence="7 8">YZH12</strain>
    </source>
</reference>
<sequence>MSTHSVRSGLVPRARPLPPADRRSAVLDAALPVVLEHGRAATTRQIAEAAGIAEGTLFRVFATKDELFAAVLDDVLDPTDFAAELDAVDRALPLEERLLVATRATQARFRRIFHVMTALGIVGPPRRADPDEQRLEAGRRSTARLTALLEPDADAFRVPLAEVVRLLRLLTFSGSHPHIGEDALLTPEQIVDVILRGTLRPTAPATPATPVTPATPTTEA</sequence>
<dbReference type="InterPro" id="IPR001647">
    <property type="entry name" value="HTH_TetR"/>
</dbReference>
<gene>
    <name evidence="7" type="ORF">RDV89_02945</name>
</gene>